<gene>
    <name evidence="1" type="ORF">EKPLLCFL_00170</name>
</gene>
<accession>A0A899NE24</accession>
<dbReference type="AlphaFoldDB" id="A0A899NE24"/>
<reference evidence="1" key="1">
    <citation type="submission" date="2020-07" db="EMBL/GenBank/DDBJ databases">
        <title>Persistence and transmission of plasmid-borne blaNDM genes carried by diverse species of Enterobacterium in a Chinese goose farm.</title>
        <authorList>
            <person name="Fang L.-X."/>
            <person name="Cen D.-J."/>
        </authorList>
    </citation>
    <scope>NUCLEOTIDE SEQUENCE</scope>
    <source>
        <strain evidence="1">M2</strain>
        <plasmid evidence="1">pM2-1</plasmid>
    </source>
</reference>
<name>A0A899NE24_PROST</name>
<keyword evidence="1" id="KW-0614">Plasmid</keyword>
<proteinExistence type="predicted"/>
<sequence length="115" mass="12003">MGVPIVHAVEKCGAELVGCGGIATERSAQRASGVGERTEVVALTLSLALVDEIGLVKLLCDFAGKAFSDEIGYSSLASLSNFVTERMGLNIHLVMLCHKVGHSVGGEESGFIAIW</sequence>
<organism evidence="1">
    <name type="scientific">Providencia stuartii</name>
    <dbReference type="NCBI Taxonomy" id="588"/>
    <lineage>
        <taxon>Bacteria</taxon>
        <taxon>Pseudomonadati</taxon>
        <taxon>Pseudomonadota</taxon>
        <taxon>Gammaproteobacteria</taxon>
        <taxon>Enterobacterales</taxon>
        <taxon>Morganellaceae</taxon>
        <taxon>Providencia</taxon>
    </lineage>
</organism>
<geneLocation type="plasmid" evidence="1">
    <name>pM2-1</name>
</geneLocation>
<protein>
    <submittedName>
        <fullName evidence="1">Uncharacterized protein</fullName>
    </submittedName>
</protein>
<dbReference type="RefSeq" id="WP_042847201.1">
    <property type="nucleotide sequence ID" value="NZ_MT813046.1"/>
</dbReference>
<dbReference type="EMBL" id="MT813046">
    <property type="protein sequence ID" value="QSM62405.1"/>
    <property type="molecule type" value="Genomic_DNA"/>
</dbReference>
<evidence type="ECO:0000313" key="1">
    <source>
        <dbReference type="EMBL" id="QSM62405.1"/>
    </source>
</evidence>